<keyword evidence="2" id="KW-1185">Reference proteome</keyword>
<sequence length="78" mass="9153">MKNDHKAFLSSLDFFSTKLLKRKLHKNTHFSTQNITFGSKIVSVLWLFKILYISAPRSFLNRYLYDLHFIAEPCNVGT</sequence>
<gene>
    <name evidence="1" type="ORF">NCTC12858_01218</name>
</gene>
<dbReference type="Proteomes" id="UP000249300">
    <property type="component" value="Chromosome 1"/>
</dbReference>
<organism evidence="1 2">
    <name type="scientific">Porphyromonas crevioricanis</name>
    <dbReference type="NCBI Taxonomy" id="393921"/>
    <lineage>
        <taxon>Bacteria</taxon>
        <taxon>Pseudomonadati</taxon>
        <taxon>Bacteroidota</taxon>
        <taxon>Bacteroidia</taxon>
        <taxon>Bacteroidales</taxon>
        <taxon>Porphyromonadaceae</taxon>
        <taxon>Porphyromonas</taxon>
    </lineage>
</organism>
<evidence type="ECO:0000313" key="1">
    <source>
        <dbReference type="EMBL" id="SQH73363.1"/>
    </source>
</evidence>
<dbReference type="KEGG" id="pcre:NCTC12858_01218"/>
<proteinExistence type="predicted"/>
<dbReference type="AlphaFoldDB" id="A0A2X4PND9"/>
<dbReference type="EMBL" id="LS483447">
    <property type="protein sequence ID" value="SQH73363.1"/>
    <property type="molecule type" value="Genomic_DNA"/>
</dbReference>
<accession>A0A2X4PND9</accession>
<protein>
    <submittedName>
        <fullName evidence="1">Uncharacterized protein</fullName>
    </submittedName>
</protein>
<name>A0A2X4PND9_9PORP</name>
<evidence type="ECO:0000313" key="2">
    <source>
        <dbReference type="Proteomes" id="UP000249300"/>
    </source>
</evidence>
<reference evidence="1 2" key="1">
    <citation type="submission" date="2018-06" db="EMBL/GenBank/DDBJ databases">
        <authorList>
            <consortium name="Pathogen Informatics"/>
            <person name="Doyle S."/>
        </authorList>
    </citation>
    <scope>NUCLEOTIDE SEQUENCE [LARGE SCALE GENOMIC DNA]</scope>
    <source>
        <strain evidence="1 2">NCTC12858</strain>
    </source>
</reference>